<dbReference type="PROSITE" id="PS51007">
    <property type="entry name" value="CYTC"/>
    <property type="match status" value="1"/>
</dbReference>
<keyword evidence="5 6" id="KW-0408">Iron</keyword>
<evidence type="ECO:0000256" key="1">
    <source>
        <dbReference type="ARBA" id="ARBA00022448"/>
    </source>
</evidence>
<dbReference type="InterPro" id="IPR009056">
    <property type="entry name" value="Cyt_c-like_dom"/>
</dbReference>
<reference evidence="9 10" key="1">
    <citation type="journal article" date="2014" name="Nature">
        <title>An environmental bacterial taxon with a large and distinct metabolic repertoire.</title>
        <authorList>
            <person name="Wilson M.C."/>
            <person name="Mori T."/>
            <person name="Ruckert C."/>
            <person name="Uria A.R."/>
            <person name="Helf M.J."/>
            <person name="Takada K."/>
            <person name="Gernert C."/>
            <person name="Steffens U.A."/>
            <person name="Heycke N."/>
            <person name="Schmitt S."/>
            <person name="Rinke C."/>
            <person name="Helfrich E.J."/>
            <person name="Brachmann A.O."/>
            <person name="Gurgui C."/>
            <person name="Wakimoto T."/>
            <person name="Kracht M."/>
            <person name="Crusemann M."/>
            <person name="Hentschel U."/>
            <person name="Abe I."/>
            <person name="Matsunaga S."/>
            <person name="Kalinowski J."/>
            <person name="Takeyama H."/>
            <person name="Piel J."/>
        </authorList>
    </citation>
    <scope>NUCLEOTIDE SEQUENCE [LARGE SCALE GENOMIC DNA]</scope>
    <source>
        <strain evidence="10">TSY1</strain>
    </source>
</reference>
<evidence type="ECO:0000256" key="5">
    <source>
        <dbReference type="ARBA" id="ARBA00023004"/>
    </source>
</evidence>
<evidence type="ECO:0000256" key="6">
    <source>
        <dbReference type="PROSITE-ProRule" id="PRU00433"/>
    </source>
</evidence>
<dbReference type="InterPro" id="IPR050597">
    <property type="entry name" value="Cytochrome_c_Oxidase_Subunit"/>
</dbReference>
<evidence type="ECO:0000256" key="2">
    <source>
        <dbReference type="ARBA" id="ARBA00022617"/>
    </source>
</evidence>
<dbReference type="HOGENOM" id="CLU_128253_2_2_7"/>
<sequence length="98" mass="10320">MKHICITIGMAMILILPFTAQAGQASPSILADACAACHGSDGKSPSTIPSIQGKSLDYMVQRLMAFKSGKREGTVMNRIAKGYSDAEIAAIAKYLASK</sequence>
<dbReference type="Proteomes" id="UP000019141">
    <property type="component" value="Unassembled WGS sequence"/>
</dbReference>
<evidence type="ECO:0000313" key="9">
    <source>
        <dbReference type="EMBL" id="ETX01146.1"/>
    </source>
</evidence>
<keyword evidence="7" id="KW-0732">Signal</keyword>
<evidence type="ECO:0000256" key="7">
    <source>
        <dbReference type="SAM" id="SignalP"/>
    </source>
</evidence>
<name>W4LTU3_ENTF1</name>
<evidence type="ECO:0000259" key="8">
    <source>
        <dbReference type="PROSITE" id="PS51007"/>
    </source>
</evidence>
<dbReference type="Gene3D" id="1.10.760.10">
    <property type="entry name" value="Cytochrome c-like domain"/>
    <property type="match status" value="1"/>
</dbReference>
<accession>W4LTU3</accession>
<dbReference type="EMBL" id="AZHW01000265">
    <property type="protein sequence ID" value="ETX01146.1"/>
    <property type="molecule type" value="Genomic_DNA"/>
</dbReference>
<dbReference type="AlphaFoldDB" id="W4LTU3"/>
<dbReference type="GO" id="GO:0009055">
    <property type="term" value="F:electron transfer activity"/>
    <property type="evidence" value="ECO:0007669"/>
    <property type="project" value="InterPro"/>
</dbReference>
<protein>
    <recommendedName>
        <fullName evidence="8">Cytochrome c domain-containing protein</fullName>
    </recommendedName>
</protein>
<dbReference type="PANTHER" id="PTHR33751:SF9">
    <property type="entry name" value="CYTOCHROME C4"/>
    <property type="match status" value="1"/>
</dbReference>
<keyword evidence="4" id="KW-0249">Electron transport</keyword>
<dbReference type="InterPro" id="IPR036909">
    <property type="entry name" value="Cyt_c-like_dom_sf"/>
</dbReference>
<feature type="signal peptide" evidence="7">
    <location>
        <begin position="1"/>
        <end position="22"/>
    </location>
</feature>
<comment type="caution">
    <text evidence="9">The sequence shown here is derived from an EMBL/GenBank/DDBJ whole genome shotgun (WGS) entry which is preliminary data.</text>
</comment>
<dbReference type="Pfam" id="PF00034">
    <property type="entry name" value="Cytochrom_C"/>
    <property type="match status" value="1"/>
</dbReference>
<evidence type="ECO:0000256" key="4">
    <source>
        <dbReference type="ARBA" id="ARBA00022982"/>
    </source>
</evidence>
<dbReference type="PANTHER" id="PTHR33751">
    <property type="entry name" value="CBB3-TYPE CYTOCHROME C OXIDASE SUBUNIT FIXP"/>
    <property type="match status" value="1"/>
</dbReference>
<dbReference type="SUPFAM" id="SSF46626">
    <property type="entry name" value="Cytochrome c"/>
    <property type="match status" value="1"/>
</dbReference>
<evidence type="ECO:0000313" key="10">
    <source>
        <dbReference type="Proteomes" id="UP000019141"/>
    </source>
</evidence>
<keyword evidence="3 6" id="KW-0479">Metal-binding</keyword>
<evidence type="ECO:0000256" key="3">
    <source>
        <dbReference type="ARBA" id="ARBA00022723"/>
    </source>
</evidence>
<gene>
    <name evidence="9" type="ORF">ETSY1_08520</name>
</gene>
<keyword evidence="1" id="KW-0813">Transport</keyword>
<dbReference type="GO" id="GO:0020037">
    <property type="term" value="F:heme binding"/>
    <property type="evidence" value="ECO:0007669"/>
    <property type="project" value="InterPro"/>
</dbReference>
<feature type="chain" id="PRO_5004844656" description="Cytochrome c domain-containing protein" evidence="7">
    <location>
        <begin position="23"/>
        <end position="98"/>
    </location>
</feature>
<feature type="domain" description="Cytochrome c" evidence="8">
    <location>
        <begin position="21"/>
        <end position="98"/>
    </location>
</feature>
<keyword evidence="10" id="KW-1185">Reference proteome</keyword>
<keyword evidence="2 6" id="KW-0349">Heme</keyword>
<organism evidence="9 10">
    <name type="scientific">Entotheonella factor</name>
    <dbReference type="NCBI Taxonomy" id="1429438"/>
    <lineage>
        <taxon>Bacteria</taxon>
        <taxon>Pseudomonadati</taxon>
        <taxon>Nitrospinota/Tectimicrobiota group</taxon>
        <taxon>Candidatus Tectimicrobiota</taxon>
        <taxon>Candidatus Entotheonellia</taxon>
        <taxon>Candidatus Entotheonellales</taxon>
        <taxon>Candidatus Entotheonellaceae</taxon>
        <taxon>Candidatus Entotheonella</taxon>
    </lineage>
</organism>
<dbReference type="GO" id="GO:0046872">
    <property type="term" value="F:metal ion binding"/>
    <property type="evidence" value="ECO:0007669"/>
    <property type="project" value="UniProtKB-KW"/>
</dbReference>
<proteinExistence type="predicted"/>